<dbReference type="InterPro" id="IPR005821">
    <property type="entry name" value="Ion_trans_dom"/>
</dbReference>
<evidence type="ECO:0000256" key="6">
    <source>
        <dbReference type="ARBA" id="ARBA00022837"/>
    </source>
</evidence>
<evidence type="ECO:0000256" key="2">
    <source>
        <dbReference type="ARBA" id="ARBA00022448"/>
    </source>
</evidence>
<evidence type="ECO:0000256" key="9">
    <source>
        <dbReference type="ARBA" id="ARBA00023065"/>
    </source>
</evidence>
<evidence type="ECO:0000256" key="3">
    <source>
        <dbReference type="ARBA" id="ARBA00022568"/>
    </source>
</evidence>
<dbReference type="Pfam" id="PF00520">
    <property type="entry name" value="Ion_trans"/>
    <property type="match status" value="1"/>
</dbReference>
<dbReference type="Proteomes" id="UP001189429">
    <property type="component" value="Unassembled WGS sequence"/>
</dbReference>
<comment type="subcellular location">
    <subcellularLocation>
        <location evidence="1">Membrane</location>
        <topology evidence="1">Multi-pass membrane protein</topology>
    </subcellularLocation>
</comment>
<accession>A0ABN9XMV9</accession>
<proteinExistence type="predicted"/>
<keyword evidence="11" id="KW-0325">Glycoprotein</keyword>
<evidence type="ECO:0000256" key="1">
    <source>
        <dbReference type="ARBA" id="ARBA00004141"/>
    </source>
</evidence>
<feature type="non-terminal residue" evidence="16">
    <location>
        <position position="1"/>
    </location>
</feature>
<feature type="transmembrane region" description="Helical" evidence="14">
    <location>
        <begin position="254"/>
        <end position="273"/>
    </location>
</feature>
<reference evidence="16" key="1">
    <citation type="submission" date="2023-10" db="EMBL/GenBank/DDBJ databases">
        <authorList>
            <person name="Chen Y."/>
            <person name="Shah S."/>
            <person name="Dougan E. K."/>
            <person name="Thang M."/>
            <person name="Chan C."/>
        </authorList>
    </citation>
    <scope>NUCLEOTIDE SEQUENCE [LARGE SCALE GENOMIC DNA]</scope>
</reference>
<evidence type="ECO:0000313" key="17">
    <source>
        <dbReference type="Proteomes" id="UP001189429"/>
    </source>
</evidence>
<evidence type="ECO:0000313" key="16">
    <source>
        <dbReference type="EMBL" id="CAK0899463.1"/>
    </source>
</evidence>
<keyword evidence="7" id="KW-0851">Voltage-gated channel</keyword>
<name>A0ABN9XMV9_9DINO</name>
<keyword evidence="12" id="KW-0407">Ion channel</keyword>
<evidence type="ECO:0000256" key="13">
    <source>
        <dbReference type="SAM" id="MobiDB-lite"/>
    </source>
</evidence>
<feature type="transmembrane region" description="Helical" evidence="14">
    <location>
        <begin position="187"/>
        <end position="204"/>
    </location>
</feature>
<keyword evidence="3" id="KW-0109">Calcium transport</keyword>
<evidence type="ECO:0000256" key="10">
    <source>
        <dbReference type="ARBA" id="ARBA00023136"/>
    </source>
</evidence>
<keyword evidence="17" id="KW-1185">Reference proteome</keyword>
<feature type="domain" description="Ion transport" evidence="15">
    <location>
        <begin position="118"/>
        <end position="337"/>
    </location>
</feature>
<keyword evidence="9" id="KW-0406">Ion transport</keyword>
<gene>
    <name evidence="16" type="ORF">PCOR1329_LOCUS76966</name>
</gene>
<keyword evidence="8 14" id="KW-1133">Transmembrane helix</keyword>
<keyword evidence="2" id="KW-0813">Transport</keyword>
<keyword evidence="4" id="KW-0107">Calcium channel</keyword>
<keyword evidence="6" id="KW-0106">Calcium</keyword>
<evidence type="ECO:0000256" key="11">
    <source>
        <dbReference type="ARBA" id="ARBA00023180"/>
    </source>
</evidence>
<feature type="region of interest" description="Disordered" evidence="13">
    <location>
        <begin position="14"/>
        <end position="47"/>
    </location>
</feature>
<feature type="transmembrane region" description="Helical" evidence="14">
    <location>
        <begin position="119"/>
        <end position="138"/>
    </location>
</feature>
<dbReference type="EMBL" id="CAUYUJ010020613">
    <property type="protein sequence ID" value="CAK0899463.1"/>
    <property type="molecule type" value="Genomic_DNA"/>
</dbReference>
<organism evidence="16 17">
    <name type="scientific">Prorocentrum cordatum</name>
    <dbReference type="NCBI Taxonomy" id="2364126"/>
    <lineage>
        <taxon>Eukaryota</taxon>
        <taxon>Sar</taxon>
        <taxon>Alveolata</taxon>
        <taxon>Dinophyceae</taxon>
        <taxon>Prorocentrales</taxon>
        <taxon>Prorocentraceae</taxon>
        <taxon>Prorocentrum</taxon>
    </lineage>
</organism>
<dbReference type="Gene3D" id="1.10.287.70">
    <property type="match status" value="1"/>
</dbReference>
<evidence type="ECO:0000256" key="8">
    <source>
        <dbReference type="ARBA" id="ARBA00022989"/>
    </source>
</evidence>
<dbReference type="PANTHER" id="PTHR45628">
    <property type="entry name" value="VOLTAGE-DEPENDENT CALCIUM CHANNEL TYPE A SUBUNIT ALPHA-1"/>
    <property type="match status" value="1"/>
</dbReference>
<evidence type="ECO:0000256" key="7">
    <source>
        <dbReference type="ARBA" id="ARBA00022882"/>
    </source>
</evidence>
<dbReference type="PANTHER" id="PTHR45628:SF7">
    <property type="entry name" value="VOLTAGE-DEPENDENT CALCIUM CHANNEL TYPE A SUBUNIT ALPHA-1"/>
    <property type="match status" value="1"/>
</dbReference>
<keyword evidence="10 14" id="KW-0472">Membrane</keyword>
<sequence>AVRSEVDAALQAWSGGPCRKSSQKSAPSDVCLEQKLQQPNSPPLTATKTAEETLRNAKNEFSSYLTSVKRSPDDDFDRASDDGGYNLYSHWLYKTWVWLLSVQEPERTGLLARFVEGSVFETIVCIVIFVNCAFMAYAADDEMVNNGTVSPSVEIGEWAFQIFYSVELALKLNVYRQFFFWREGWRLNLFDLVLVISGFVSLLGDSYFTGFWRGAVGGFRLLKFGKSIRAIKIMAKLEKLRAFLVCLHGSFASFFWSLVMLTTVYVLFGLFLMQVITSHVKHTGGDHADYDGLFGTVFESTLTLYMASTGGEDWSLAYRVIEETGATGTMIYLIFVQVLAASSRTVPAQHYVRLSSDPRAPYHVTAHARRSGVEGDFFGNFGAVLGHSLAFQMLS</sequence>
<evidence type="ECO:0000256" key="12">
    <source>
        <dbReference type="ARBA" id="ARBA00023303"/>
    </source>
</evidence>
<evidence type="ECO:0000256" key="14">
    <source>
        <dbReference type="SAM" id="Phobius"/>
    </source>
</evidence>
<dbReference type="SUPFAM" id="SSF81324">
    <property type="entry name" value="Voltage-gated potassium channels"/>
    <property type="match status" value="1"/>
</dbReference>
<keyword evidence="5 14" id="KW-0812">Transmembrane</keyword>
<comment type="caution">
    <text evidence="16">The sequence shown here is derived from an EMBL/GenBank/DDBJ whole genome shotgun (WGS) entry which is preliminary data.</text>
</comment>
<evidence type="ECO:0000256" key="5">
    <source>
        <dbReference type="ARBA" id="ARBA00022692"/>
    </source>
</evidence>
<dbReference type="InterPro" id="IPR050599">
    <property type="entry name" value="VDCC_alpha-1_subunit"/>
</dbReference>
<protein>
    <recommendedName>
        <fullName evidence="15">Ion transport domain-containing protein</fullName>
    </recommendedName>
</protein>
<evidence type="ECO:0000259" key="15">
    <source>
        <dbReference type="Pfam" id="PF00520"/>
    </source>
</evidence>
<evidence type="ECO:0000256" key="4">
    <source>
        <dbReference type="ARBA" id="ARBA00022673"/>
    </source>
</evidence>
<feature type="compositionally biased region" description="Polar residues" evidence="13">
    <location>
        <begin position="35"/>
        <end position="47"/>
    </location>
</feature>
<dbReference type="InterPro" id="IPR027359">
    <property type="entry name" value="Volt_channel_dom_sf"/>
</dbReference>
<dbReference type="Gene3D" id="1.20.120.350">
    <property type="entry name" value="Voltage-gated potassium channels. Chain C"/>
    <property type="match status" value="1"/>
</dbReference>